<reference evidence="2" key="1">
    <citation type="submission" date="2019-03" db="EMBL/GenBank/DDBJ databases">
        <authorList>
            <person name="Mank J."/>
            <person name="Almeida P."/>
        </authorList>
    </citation>
    <scope>NUCLEOTIDE SEQUENCE</scope>
    <source>
        <strain evidence="2">78183</strain>
    </source>
</reference>
<proteinExistence type="predicted"/>
<evidence type="ECO:0000256" key="1">
    <source>
        <dbReference type="SAM" id="MobiDB-lite"/>
    </source>
</evidence>
<evidence type="ECO:0000313" key="2">
    <source>
        <dbReference type="EMBL" id="VFU43567.1"/>
    </source>
</evidence>
<name>A0A6N2LT20_SALVM</name>
<gene>
    <name evidence="2" type="ORF">SVIM_LOCUS265617</name>
</gene>
<protein>
    <submittedName>
        <fullName evidence="2">Uncharacterized protein</fullName>
    </submittedName>
</protein>
<dbReference type="EMBL" id="CAADRP010001596">
    <property type="protein sequence ID" value="VFU43567.1"/>
    <property type="molecule type" value="Genomic_DNA"/>
</dbReference>
<sequence length="102" mass="11628">MLHVFVHHVADVDLSKDDSFLICTKLGTRSNSFELRYVNGFASTITLEIAEDKHPLRHNLQYKPPSPPKLRLPHSELEQDPMPYSTEAAQVEVFFVNLKSPP</sequence>
<organism evidence="2">
    <name type="scientific">Salix viminalis</name>
    <name type="common">Common osier</name>
    <name type="synonym">Basket willow</name>
    <dbReference type="NCBI Taxonomy" id="40686"/>
    <lineage>
        <taxon>Eukaryota</taxon>
        <taxon>Viridiplantae</taxon>
        <taxon>Streptophyta</taxon>
        <taxon>Embryophyta</taxon>
        <taxon>Tracheophyta</taxon>
        <taxon>Spermatophyta</taxon>
        <taxon>Magnoliopsida</taxon>
        <taxon>eudicotyledons</taxon>
        <taxon>Gunneridae</taxon>
        <taxon>Pentapetalae</taxon>
        <taxon>rosids</taxon>
        <taxon>fabids</taxon>
        <taxon>Malpighiales</taxon>
        <taxon>Salicaceae</taxon>
        <taxon>Saliceae</taxon>
        <taxon>Salix</taxon>
    </lineage>
</organism>
<feature type="region of interest" description="Disordered" evidence="1">
    <location>
        <begin position="58"/>
        <end position="80"/>
    </location>
</feature>
<dbReference type="AlphaFoldDB" id="A0A6N2LT20"/>
<accession>A0A6N2LT20</accession>